<dbReference type="GO" id="GO:0006313">
    <property type="term" value="P:DNA transposition"/>
    <property type="evidence" value="ECO:0007669"/>
    <property type="project" value="InterPro"/>
</dbReference>
<protein>
    <submittedName>
        <fullName evidence="3">IS5 family transposase</fullName>
    </submittedName>
</protein>
<evidence type="ECO:0000313" key="3">
    <source>
        <dbReference type="EMBL" id="HIS92792.1"/>
    </source>
</evidence>
<evidence type="ECO:0000259" key="1">
    <source>
        <dbReference type="Pfam" id="PF01609"/>
    </source>
</evidence>
<feature type="domain" description="Insertion element IS402-like" evidence="2">
    <location>
        <begin position="10"/>
        <end position="82"/>
    </location>
</feature>
<organism evidence="3 4">
    <name type="scientific">Candidatus Alectryocaccomicrobium excrementavium</name>
    <dbReference type="NCBI Taxonomy" id="2840668"/>
    <lineage>
        <taxon>Bacteria</taxon>
        <taxon>Bacillati</taxon>
        <taxon>Bacillota</taxon>
        <taxon>Clostridia</taxon>
        <taxon>Candidatus Alectryocaccomicrobium</taxon>
    </lineage>
</organism>
<dbReference type="InterPro" id="IPR025161">
    <property type="entry name" value="IS402-like_dom"/>
</dbReference>
<dbReference type="Proteomes" id="UP000824140">
    <property type="component" value="Unassembled WGS sequence"/>
</dbReference>
<dbReference type="AlphaFoldDB" id="A0A9D1G0J4"/>
<name>A0A9D1G0J4_9FIRM</name>
<dbReference type="GO" id="GO:0004803">
    <property type="term" value="F:transposase activity"/>
    <property type="evidence" value="ECO:0007669"/>
    <property type="project" value="InterPro"/>
</dbReference>
<dbReference type="InterPro" id="IPR012337">
    <property type="entry name" value="RNaseH-like_sf"/>
</dbReference>
<dbReference type="Pfam" id="PF13340">
    <property type="entry name" value="DUF4096"/>
    <property type="match status" value="1"/>
</dbReference>
<dbReference type="EMBL" id="DVJN01000143">
    <property type="protein sequence ID" value="HIS92792.1"/>
    <property type="molecule type" value="Genomic_DNA"/>
</dbReference>
<dbReference type="SUPFAM" id="SSF53098">
    <property type="entry name" value="Ribonuclease H-like"/>
    <property type="match status" value="1"/>
</dbReference>
<dbReference type="NCBIfam" id="NF033580">
    <property type="entry name" value="transpos_IS5_3"/>
    <property type="match status" value="1"/>
</dbReference>
<accession>A0A9D1G0J4</accession>
<dbReference type="GO" id="GO:0003677">
    <property type="term" value="F:DNA binding"/>
    <property type="evidence" value="ECO:0007669"/>
    <property type="project" value="InterPro"/>
</dbReference>
<reference evidence="3" key="1">
    <citation type="submission" date="2020-10" db="EMBL/GenBank/DDBJ databases">
        <authorList>
            <person name="Gilroy R."/>
        </authorList>
    </citation>
    <scope>NUCLEOTIDE SEQUENCE</scope>
    <source>
        <strain evidence="3">13766</strain>
    </source>
</reference>
<dbReference type="PANTHER" id="PTHR30007">
    <property type="entry name" value="PHP DOMAIN PROTEIN"/>
    <property type="match status" value="1"/>
</dbReference>
<feature type="domain" description="Transposase IS4-like" evidence="1">
    <location>
        <begin position="92"/>
        <end position="251"/>
    </location>
</feature>
<evidence type="ECO:0000259" key="2">
    <source>
        <dbReference type="Pfam" id="PF13340"/>
    </source>
</evidence>
<dbReference type="Pfam" id="PF01609">
    <property type="entry name" value="DDE_Tnp_1"/>
    <property type="match status" value="1"/>
</dbReference>
<comment type="caution">
    <text evidence="3">The sequence shown here is derived from an EMBL/GenBank/DDBJ whole genome shotgun (WGS) entry which is preliminary data.</text>
</comment>
<gene>
    <name evidence="3" type="ORF">IAA84_07210</name>
</gene>
<dbReference type="InterPro" id="IPR002559">
    <property type="entry name" value="Transposase_11"/>
</dbReference>
<sequence>MEKSQHRHDISDKAWAILEPMLPGQRGQWGGIAEDNRRFINGVFWILRTGAPWRDLPPDYGKWGSVHQRFRRWRDKGIWEKILEALIDDPDYEWLMIDASHCKVHPHAAGAKGGNQDMSRTKGGFNTKIHLAVDSSGMPVRAIITEGTRADCKEAIHLIEGIDAQNLLADRGYDTSEIVAFALSAGINVVIPPKKNRKVQREYDRYLYKIRHLVENAFLWLKRWRGIATRYAKNTSSFLSAVHIRCIAIWLAVLA</sequence>
<evidence type="ECO:0000313" key="4">
    <source>
        <dbReference type="Proteomes" id="UP000824140"/>
    </source>
</evidence>
<reference evidence="3" key="2">
    <citation type="journal article" date="2021" name="PeerJ">
        <title>Extensive microbial diversity within the chicken gut microbiome revealed by metagenomics and culture.</title>
        <authorList>
            <person name="Gilroy R."/>
            <person name="Ravi A."/>
            <person name="Getino M."/>
            <person name="Pursley I."/>
            <person name="Horton D.L."/>
            <person name="Alikhan N.F."/>
            <person name="Baker D."/>
            <person name="Gharbi K."/>
            <person name="Hall N."/>
            <person name="Watson M."/>
            <person name="Adriaenssens E.M."/>
            <person name="Foster-Nyarko E."/>
            <person name="Jarju S."/>
            <person name="Secka A."/>
            <person name="Antonio M."/>
            <person name="Oren A."/>
            <person name="Chaudhuri R.R."/>
            <person name="La Ragione R."/>
            <person name="Hildebrand F."/>
            <person name="Pallen M.J."/>
        </authorList>
    </citation>
    <scope>NUCLEOTIDE SEQUENCE</scope>
    <source>
        <strain evidence="3">13766</strain>
    </source>
</reference>
<proteinExistence type="predicted"/>